<dbReference type="InterPro" id="IPR031856">
    <property type="entry name" value="YdaS_toxin-like"/>
</dbReference>
<accession>T0HZL3</accession>
<dbReference type="Pfam" id="PF15943">
    <property type="entry name" value="YdaS_toxin"/>
    <property type="match status" value="1"/>
</dbReference>
<evidence type="ECO:0000256" key="1">
    <source>
        <dbReference type="SAM" id="MobiDB-lite"/>
    </source>
</evidence>
<reference evidence="2 3" key="1">
    <citation type="journal article" date="2013" name="Genome Announc.">
        <title>Genome Sequence of Novosphingobium lindaniclasticum LE124T, Isolated from a Hexachlorocyclohexane Dumpsite.</title>
        <authorList>
            <person name="Saxena A."/>
            <person name="Nayyar N."/>
            <person name="Sangwan N."/>
            <person name="Kumari R."/>
            <person name="Khurana J.P."/>
            <person name="Lal R."/>
        </authorList>
    </citation>
    <scope>NUCLEOTIDE SEQUENCE [LARGE SCALE GENOMIC DNA]</scope>
    <source>
        <strain evidence="2 3">LE124</strain>
    </source>
</reference>
<keyword evidence="3" id="KW-1185">Reference proteome</keyword>
<protein>
    <submittedName>
        <fullName evidence="2">Uncharacterized protein</fullName>
    </submittedName>
</protein>
<evidence type="ECO:0000313" key="3">
    <source>
        <dbReference type="Proteomes" id="UP000015527"/>
    </source>
</evidence>
<organism evidence="2 3">
    <name type="scientific">Novosphingobium lindaniclasticum LE124</name>
    <dbReference type="NCBI Taxonomy" id="1096930"/>
    <lineage>
        <taxon>Bacteria</taxon>
        <taxon>Pseudomonadati</taxon>
        <taxon>Pseudomonadota</taxon>
        <taxon>Alphaproteobacteria</taxon>
        <taxon>Sphingomonadales</taxon>
        <taxon>Sphingomonadaceae</taxon>
        <taxon>Novosphingobium</taxon>
    </lineage>
</organism>
<dbReference type="AlphaFoldDB" id="T0HZL3"/>
<gene>
    <name evidence="2" type="ORF">L284_04340</name>
</gene>
<comment type="caution">
    <text evidence="2">The sequence shown here is derived from an EMBL/GenBank/DDBJ whole genome shotgun (WGS) entry which is preliminary data.</text>
</comment>
<dbReference type="Proteomes" id="UP000015527">
    <property type="component" value="Unassembled WGS sequence"/>
</dbReference>
<dbReference type="EMBL" id="ATHL01000038">
    <property type="protein sequence ID" value="EQB18542.1"/>
    <property type="molecule type" value="Genomic_DNA"/>
</dbReference>
<dbReference type="InterPro" id="IPR010982">
    <property type="entry name" value="Lambda_DNA-bd_dom_sf"/>
</dbReference>
<dbReference type="GO" id="GO:0003677">
    <property type="term" value="F:DNA binding"/>
    <property type="evidence" value="ECO:0007669"/>
    <property type="project" value="InterPro"/>
</dbReference>
<proteinExistence type="predicted"/>
<sequence>MRAAMPQASDIQLAIFSQAVDALGGQRALARHLGIAEREVRDWISGEVPLGYATLRETARALITHSDMCRRLERKLSPAFSENLTEAQIEHLGNPEGRRPAED</sequence>
<feature type="region of interest" description="Disordered" evidence="1">
    <location>
        <begin position="83"/>
        <end position="103"/>
    </location>
</feature>
<evidence type="ECO:0000313" key="2">
    <source>
        <dbReference type="EMBL" id="EQB18542.1"/>
    </source>
</evidence>
<dbReference type="SUPFAM" id="SSF47413">
    <property type="entry name" value="lambda repressor-like DNA-binding domains"/>
    <property type="match status" value="1"/>
</dbReference>
<dbReference type="PATRIC" id="fig|1096930.3.peg.853"/>
<name>T0HZL3_9SPHN</name>
<dbReference type="Gene3D" id="1.10.260.40">
    <property type="entry name" value="lambda repressor-like DNA-binding domains"/>
    <property type="match status" value="1"/>
</dbReference>